<dbReference type="Gene3D" id="3.20.20.80">
    <property type="entry name" value="Glycosidases"/>
    <property type="match status" value="1"/>
</dbReference>
<dbReference type="EMBL" id="QGLK01000005">
    <property type="protein sequence ID" value="PXY86819.1"/>
    <property type="molecule type" value="Genomic_DNA"/>
</dbReference>
<dbReference type="Proteomes" id="UP000248128">
    <property type="component" value="Unassembled WGS sequence"/>
</dbReference>
<dbReference type="GO" id="GO:0004556">
    <property type="term" value="F:alpha-amylase activity"/>
    <property type="evidence" value="ECO:0007669"/>
    <property type="project" value="TreeGrafter"/>
</dbReference>
<gene>
    <name evidence="3" type="ORF">DKK74_08435</name>
</gene>
<dbReference type="OrthoDB" id="9043248at2"/>
<sequence length="559" mass="63060">MTIDNMHDPDWWRSAVVYQIYPRSFRDSDNDGIGDLQGIESGLEYLADLGVDAIWLSPFYPSPMVDGGYDVADYRDVDPQLGTLADFDSMMEHAHSLGIKVIIDIVPNHCSNQHLWFRQALEEGPESSMRSRFVFRRGRGRHAELPPTNWRSEFGGSAWEPCGSGWYYLHLFSKEQPDFNWDNPSVREEFLSVLRFWSDRGVDGFRVDVSHGLAKDLHDPLRDRPDPEVMAPMCDDGSDPLFDRDEVHEIYRSWRTVLNQYDPPRMAVGESWTPITDRVFAYARSDELGSVFDFSLAKASWNLDEYASAITRTCRGFKKVGATPSWVLGNHDVPRLASRLALPKGADELAWVASNGTDPVVDREVGLRRARSAAMIMLALPGTAYIYQGDELGLPEVTDLKSTDIRDPQWERSGHRIKGRDGCRVPIPWTSEHDKSFGFNKGVAPWLPQPAWFDDYSVESEMRSDKSARSLIKTALALRSKWVEDDMNVKVNVVDDGLTHTLELILASGLRSMTNFGRSSVRLPVSAKCLLNSSVVESANGAVWLAPDATVWYTTKICE</sequence>
<evidence type="ECO:0000259" key="2">
    <source>
        <dbReference type="SMART" id="SM00642"/>
    </source>
</evidence>
<evidence type="ECO:0000313" key="3">
    <source>
        <dbReference type="EMBL" id="PXY86819.1"/>
    </source>
</evidence>
<comment type="similarity">
    <text evidence="1">Belongs to the glycosyl hydrolase 13 family.</text>
</comment>
<dbReference type="CDD" id="cd11332">
    <property type="entry name" value="AmyAc_OligoGlu_TS"/>
    <property type="match status" value="1"/>
</dbReference>
<comment type="caution">
    <text evidence="3">The sequence shown here is derived from an EMBL/GenBank/DDBJ whole genome shotgun (WGS) entry which is preliminary data.</text>
</comment>
<evidence type="ECO:0000313" key="4">
    <source>
        <dbReference type="Proteomes" id="UP000248128"/>
    </source>
</evidence>
<evidence type="ECO:0000256" key="1">
    <source>
        <dbReference type="ARBA" id="ARBA00008061"/>
    </source>
</evidence>
<feature type="domain" description="Glycosyl hydrolase family 13 catalytic" evidence="2">
    <location>
        <begin position="19"/>
        <end position="424"/>
    </location>
</feature>
<dbReference type="GO" id="GO:0009313">
    <property type="term" value="P:oligosaccharide catabolic process"/>
    <property type="evidence" value="ECO:0007669"/>
    <property type="project" value="TreeGrafter"/>
</dbReference>
<protein>
    <submittedName>
        <fullName evidence="3">Alpha-amylase</fullName>
    </submittedName>
</protein>
<accession>A0A318MF32</accession>
<dbReference type="Gene3D" id="3.90.400.10">
    <property type="entry name" value="Oligo-1,6-glucosidase, Domain 2"/>
    <property type="match status" value="1"/>
</dbReference>
<dbReference type="InterPro" id="IPR006047">
    <property type="entry name" value="GH13_cat_dom"/>
</dbReference>
<dbReference type="Pfam" id="PF00128">
    <property type="entry name" value="Alpha-amylase"/>
    <property type="match status" value="1"/>
</dbReference>
<name>A0A318MF32_9BIFI</name>
<proteinExistence type="inferred from homology"/>
<organism evidence="3 4">
    <name type="scientific">Bifidobacterium asteroides</name>
    <dbReference type="NCBI Taxonomy" id="1684"/>
    <lineage>
        <taxon>Bacteria</taxon>
        <taxon>Bacillati</taxon>
        <taxon>Actinomycetota</taxon>
        <taxon>Actinomycetes</taxon>
        <taxon>Bifidobacteriales</taxon>
        <taxon>Bifidobacteriaceae</taxon>
        <taxon>Bifidobacterium</taxon>
    </lineage>
</organism>
<dbReference type="AlphaFoldDB" id="A0A318MF32"/>
<dbReference type="SMART" id="SM00642">
    <property type="entry name" value="Aamy"/>
    <property type="match status" value="1"/>
</dbReference>
<dbReference type="InterPro" id="IPR017853">
    <property type="entry name" value="GH"/>
</dbReference>
<dbReference type="PANTHER" id="PTHR10357:SF179">
    <property type="entry name" value="NEUTRAL AND BASIC AMINO ACID TRANSPORT PROTEIN RBAT"/>
    <property type="match status" value="1"/>
</dbReference>
<reference evidence="3 4" key="1">
    <citation type="submission" date="2018-05" db="EMBL/GenBank/DDBJ databases">
        <title>Reference genomes for bee gut microbiota database.</title>
        <authorList>
            <person name="Ellegaard K.M."/>
        </authorList>
    </citation>
    <scope>NUCLEOTIDE SEQUENCE [LARGE SCALE GENOMIC DNA]</scope>
    <source>
        <strain evidence="3 4">ESL0199</strain>
    </source>
</reference>
<dbReference type="SUPFAM" id="SSF51445">
    <property type="entry name" value="(Trans)glycosidases"/>
    <property type="match status" value="1"/>
</dbReference>
<dbReference type="PANTHER" id="PTHR10357">
    <property type="entry name" value="ALPHA-AMYLASE FAMILY MEMBER"/>
    <property type="match status" value="1"/>
</dbReference>
<dbReference type="InterPro" id="IPR045857">
    <property type="entry name" value="O16G_dom_2"/>
</dbReference>